<evidence type="ECO:0000256" key="1">
    <source>
        <dbReference type="SAM" id="MobiDB-lite"/>
    </source>
</evidence>
<feature type="chain" id="PRO_5046234211" description="Lipoprotein" evidence="2">
    <location>
        <begin position="22"/>
        <end position="210"/>
    </location>
</feature>
<gene>
    <name evidence="3" type="ORF">QQX04_13665</name>
</gene>
<dbReference type="RefSeq" id="WP_301130130.1">
    <property type="nucleotide sequence ID" value="NZ_JAUHPV010000010.1"/>
</dbReference>
<accession>A0ABT8G4H1</accession>
<evidence type="ECO:0008006" key="5">
    <source>
        <dbReference type="Google" id="ProtNLM"/>
    </source>
</evidence>
<evidence type="ECO:0000313" key="3">
    <source>
        <dbReference type="EMBL" id="MDN4474043.1"/>
    </source>
</evidence>
<comment type="caution">
    <text evidence="3">The sequence shown here is derived from an EMBL/GenBank/DDBJ whole genome shotgun (WGS) entry which is preliminary data.</text>
</comment>
<dbReference type="Proteomes" id="UP001172738">
    <property type="component" value="Unassembled WGS sequence"/>
</dbReference>
<proteinExistence type="predicted"/>
<keyword evidence="2" id="KW-0732">Signal</keyword>
<organism evidence="3 4">
    <name type="scientific">Demequina zhanjiangensis</name>
    <dbReference type="NCBI Taxonomy" id="3051659"/>
    <lineage>
        <taxon>Bacteria</taxon>
        <taxon>Bacillati</taxon>
        <taxon>Actinomycetota</taxon>
        <taxon>Actinomycetes</taxon>
        <taxon>Micrococcales</taxon>
        <taxon>Demequinaceae</taxon>
        <taxon>Demequina</taxon>
    </lineage>
</organism>
<reference evidence="3" key="1">
    <citation type="submission" date="2023-06" db="EMBL/GenBank/DDBJ databases">
        <title>SYSU T00b26.</title>
        <authorList>
            <person name="Gao L."/>
            <person name="Fang B.-Z."/>
            <person name="Li W.-J."/>
        </authorList>
    </citation>
    <scope>NUCLEOTIDE SEQUENCE</scope>
    <source>
        <strain evidence="3">SYSU T00b26</strain>
    </source>
</reference>
<protein>
    <recommendedName>
        <fullName evidence="5">Lipoprotein</fullName>
    </recommendedName>
</protein>
<feature type="signal peptide" evidence="2">
    <location>
        <begin position="1"/>
        <end position="21"/>
    </location>
</feature>
<feature type="region of interest" description="Disordered" evidence="1">
    <location>
        <begin position="23"/>
        <end position="80"/>
    </location>
</feature>
<evidence type="ECO:0000256" key="2">
    <source>
        <dbReference type="SAM" id="SignalP"/>
    </source>
</evidence>
<name>A0ABT8G4H1_9MICO</name>
<dbReference type="PROSITE" id="PS51257">
    <property type="entry name" value="PROKAR_LIPOPROTEIN"/>
    <property type="match status" value="1"/>
</dbReference>
<keyword evidence="4" id="KW-1185">Reference proteome</keyword>
<evidence type="ECO:0000313" key="4">
    <source>
        <dbReference type="Proteomes" id="UP001172738"/>
    </source>
</evidence>
<sequence length="210" mass="20941">MQARNLVPTAFAAAAALAVLAGCTSSPEPEPTETAGPTVAATSSAPASTASPTGSPSPTSTAEAPREPRVEAPADWSEASSEIVDQIAADPSVDEVVGVWTLSDGSVVSVVSTTNDSGSTDAEAYFASTFGSLGAEDGVEVSHEVTTTDAGDPLLMVDTVPAGGLGGDAQSMFYVLTSEVIVSGVVTTSVDAAADVSDQMHSLARSVTFE</sequence>
<dbReference type="EMBL" id="JAUHPV010000010">
    <property type="protein sequence ID" value="MDN4474043.1"/>
    <property type="molecule type" value="Genomic_DNA"/>
</dbReference>
<feature type="compositionally biased region" description="Low complexity" evidence="1">
    <location>
        <begin position="32"/>
        <end position="62"/>
    </location>
</feature>